<accession>F6GAL2</accession>
<reference evidence="2 3" key="1">
    <citation type="journal article" date="2011" name="J. Bacteriol.">
        <title>Complete genome sequence of the plant pathogen Ralstonia solanacearum strain Po82.</title>
        <authorList>
            <person name="Xu J."/>
            <person name="Zheng H.J."/>
            <person name="Liu L."/>
            <person name="Pan Z.C."/>
            <person name="Prior P."/>
            <person name="Tang B."/>
            <person name="Xu J.S."/>
            <person name="Zhang H."/>
            <person name="Tian Q."/>
            <person name="Zhang L.Q."/>
            <person name="Feng J."/>
        </authorList>
    </citation>
    <scope>NUCLEOTIDE SEQUENCE [LARGE SCALE GENOMIC DNA]</scope>
    <source>
        <strain evidence="3">Po82</strain>
    </source>
</reference>
<feature type="compositionally biased region" description="Low complexity" evidence="1">
    <location>
        <begin position="291"/>
        <end position="312"/>
    </location>
</feature>
<feature type="region of interest" description="Disordered" evidence="1">
    <location>
        <begin position="220"/>
        <end position="330"/>
    </location>
</feature>
<evidence type="ECO:0000256" key="1">
    <source>
        <dbReference type="SAM" id="MobiDB-lite"/>
    </source>
</evidence>
<dbReference type="EMBL" id="CP002820">
    <property type="protein sequence ID" value="AEG71800.1"/>
    <property type="molecule type" value="Genomic_DNA"/>
</dbReference>
<dbReference type="KEGG" id="rsn:RSPO_m01164"/>
<geneLocation type="plasmid" evidence="3"/>
<keyword evidence="2" id="KW-0614">Plasmid</keyword>
<evidence type="ECO:0000313" key="3">
    <source>
        <dbReference type="Proteomes" id="UP000007953"/>
    </source>
</evidence>
<feature type="region of interest" description="Disordered" evidence="1">
    <location>
        <begin position="1443"/>
        <end position="1463"/>
    </location>
</feature>
<name>F6GAL2_RALS8</name>
<sequence length="1487" mass="160671">MDRLVVRRPHSETPLMHSFPRLFTSAPTATSRTATAYAEATPEPAAQQPALPKVRKTSNMPGLLRGLLDKPTAKYERAMARVSTDAELQQALLTPGSSTSNRQIRAIHQEAKKRAARGQWNPQPPATTSHAGGAEPTAANATDTGHAQAQAQSAAPIPQFRKTSILPGPLRNRIDSCTAEYERAVARLSDDTRLQQALLGQDPDMAGRMSGRMSGRMTRAFQQEAEKRAQSGQWNPQPPATTRHAGDTEPPATDATDTTDTRHAQAHAETRAPAPEQTAVFDRTPSRSTDHSSSGCSRSSSMRSSSAYSEVSTEAPPSPPLGPVIDPDTGALNKASLRQLVNTLADTLQAELGKLGAALADQIRSIETIADDDARTAPHEVGLAVRDAFAQAAKLARDLFGELRARRPADPRLADACQGIAALLNEFKRRHLSASAHDVMNHYAAAEAANLERKAPGIGQGKGGSNIVTGTSGGLTYSLLPKTGYAGPDISVGASGGRGRIYFADDDGDIDHWPWGQAYLKASLGGQLGKWAAKLIGRLDLLAGDTWFEHNDLQEMVKLVANHDANRSRMRSASPNARKVRQALESLANTLSTAVGRNYTEAAGKPLYLNDEKIAKGVNTFKMTLLAAAIDDKLGGGSHFSDLVKTAYPAPVDVLAGRIHSDEKPPLPLPPRHDVPDSVGYADGNLYYRQAMASVDASVGNQTHGGTNLEASGAFGLNLRGNVAQYFMEFGEAPHAQLDPGHQKDYRQVFQQHQLLDDACGNGTPPAQLYLYDQMRRALGQIDMDTPAFPFAKTEQHLYGDAASVPDQFRNAIAHASGEQLNHVTDQLEQLKHTYLDFVTNASAVLAKNDRFIPPKERAVLDRKRQAAFDHINRAVWQGRYARKDALAHPGAFIAKSHASLSLALGCAGTHMSVVKQQIAQRHALDRQLGMNDGGADTGAMNDAIEQTIKDADSTYLTVREMMDKTYLPLKNYDVRTASPLKEAGVWRRWDTALRAQASGGAQSSLFNTIMSRLRAKSTQVPLGDLTGTVSVSNSAGQVALAAEARLMYADHQLNPSRTGKFWQFTFTAQGGAPITGALINQAVKAAIEKFMPNMRIEDEKFDPHELIRQTQGLMFDITDGTSIVVKLRQAPDVENAAMQLQYVRVLRNKSSGLNASMTIPTPAGTFTPSVSHTDSGQSLAGEIVGSDKSYLIMQHPAFSKTVDPFLARIEAQPNNAAAIAGELRQALDADTTLRNRYLASPTMMADVVKEHADAMEELAAAAAENRPPRIQNEFLRYYASEPFARVTSVATQVASHAPGSTANGQDPFKIAEPLSKRLDVSHLDLPAMRAQLQSLKTIEDRANYLCSKEGRPLLEAFSKVIGNMRAINSAAFFHSEKSSIGFRSMLRDPGALAREKKQIDAALHGKPAPTGPFGRLRASMQPSNTLDVKRLNLAQLQQLANPGRPQTGQAAASEGAPRNQRVIERELARRRERLGDAFPAGNDPAA</sequence>
<protein>
    <submittedName>
        <fullName evidence="2">Type III effector protein</fullName>
    </submittedName>
</protein>
<feature type="compositionally biased region" description="Low complexity" evidence="1">
    <location>
        <begin position="248"/>
        <end position="258"/>
    </location>
</feature>
<dbReference type="HOGENOM" id="CLU_265621_0_0_4"/>
<feature type="compositionally biased region" description="Basic and acidic residues" evidence="1">
    <location>
        <begin position="259"/>
        <end position="270"/>
    </location>
</feature>
<feature type="region of interest" description="Disordered" evidence="1">
    <location>
        <begin position="109"/>
        <end position="166"/>
    </location>
</feature>
<feature type="compositionally biased region" description="Low complexity" evidence="1">
    <location>
        <begin position="33"/>
        <end position="50"/>
    </location>
</feature>
<evidence type="ECO:0000313" key="2">
    <source>
        <dbReference type="EMBL" id="AEG71800.1"/>
    </source>
</evidence>
<gene>
    <name evidence="2" type="ordered locus">RSPO_m01164</name>
</gene>
<dbReference type="Proteomes" id="UP000007953">
    <property type="component" value="Plasmid megaplasmid"/>
</dbReference>
<feature type="region of interest" description="Disordered" evidence="1">
    <location>
        <begin position="33"/>
        <end position="66"/>
    </location>
</feature>
<proteinExistence type="predicted"/>
<dbReference type="PATRIC" id="fig|1031711.3.peg.4363"/>
<organism evidence="2 3">
    <name type="scientific">Ralstonia solanacearum (strain Po82)</name>
    <dbReference type="NCBI Taxonomy" id="1031711"/>
    <lineage>
        <taxon>Bacteria</taxon>
        <taxon>Pseudomonadati</taxon>
        <taxon>Pseudomonadota</taxon>
        <taxon>Betaproteobacteria</taxon>
        <taxon>Burkholderiales</taxon>
        <taxon>Burkholderiaceae</taxon>
        <taxon>Ralstonia</taxon>
        <taxon>Ralstonia solanacearum species complex</taxon>
    </lineage>
</organism>